<dbReference type="Gene3D" id="3.40.50.720">
    <property type="entry name" value="NAD(P)-binding Rossmann-like Domain"/>
    <property type="match status" value="2"/>
</dbReference>
<gene>
    <name evidence="7" type="ORF">POVCU2_0029250</name>
</gene>
<dbReference type="GO" id="GO:0004735">
    <property type="term" value="F:pyrroline-5-carboxylate reductase activity"/>
    <property type="evidence" value="ECO:0007669"/>
    <property type="project" value="UniProtKB-EC"/>
</dbReference>
<dbReference type="InterPro" id="IPR008927">
    <property type="entry name" value="6-PGluconate_DH-like_C_sf"/>
</dbReference>
<dbReference type="InterPro" id="IPR053790">
    <property type="entry name" value="P5CR-like_CS"/>
</dbReference>
<dbReference type="Pfam" id="PF03807">
    <property type="entry name" value="F420_oxidored"/>
    <property type="match status" value="1"/>
</dbReference>
<dbReference type="InterPro" id="IPR000304">
    <property type="entry name" value="Pyrroline-COOH_reductase"/>
</dbReference>
<dbReference type="PROSITE" id="PS00521">
    <property type="entry name" value="P5CR"/>
    <property type="match status" value="2"/>
</dbReference>
<dbReference type="PANTHER" id="PTHR11645:SF0">
    <property type="entry name" value="PYRROLINE-5-CARBOXYLATE REDUCTASE 3"/>
    <property type="match status" value="1"/>
</dbReference>
<sequence>MENIKLGFIGLGQMGSALANGIAKSSVIKKENIYYYSPSKKDTTFNYVNSNVEVKMEMFYSLCANHCDIIICAVKPDLANFVLSDIRTYLPSKLLISICGGLNIGKLEQICGEDAKIAWVMPNTPCLVGEGSFIYCANKNVGEVDKKYVNAIFNACGIIHEIKEKDMDIATAISGCGPAYVYLFIESLIDAGVKNGLTRDLSKKLVLQTIQGSVKMVKLSDQPVQQLKDNICSPGGITAMGLFTLEKNGFKYGIIDAVDAAVQKSKAMGKLCLPLGDLQGERKNETINLYIQICGEDAKIAWVMPNTPCLVGEGSFIYCANKNVGEVDKKYVNAIFNACGIIHEIKEKDMDIATAISGCGPAYVYLFIESLIDAGVKNGLTRDLSKKLVLQTIQGSVKMVKLSDQPVQQLKDNICSPGGITAMGLFTLEKNGFKYGIIDAVDAAVQKSKAMGKLCLPLGDLQGERKNETINLYIQAKNIRDMHKRRSDTSIGG</sequence>
<keyword evidence="4" id="KW-0028">Amino-acid biosynthesis</keyword>
<comment type="similarity">
    <text evidence="1 4">Belongs to the pyrroline-5-carboxylate reductase family.</text>
</comment>
<feature type="domain" description="Pyrroline-5-carboxylate reductase dimerisation" evidence="6">
    <location>
        <begin position="164"/>
        <end position="268"/>
    </location>
</feature>
<evidence type="ECO:0000313" key="8">
    <source>
        <dbReference type="Proteomes" id="UP000078560"/>
    </source>
</evidence>
<name>A0A1A8W053_PLAOA</name>
<dbReference type="Pfam" id="PF14748">
    <property type="entry name" value="P5CR_dimer"/>
    <property type="match status" value="2"/>
</dbReference>
<protein>
    <recommendedName>
        <fullName evidence="4">Pyrroline-5-carboxylate reductase</fullName>
        <ecNumber evidence="4">1.5.1.2</ecNumber>
    </recommendedName>
</protein>
<feature type="domain" description="Pyrroline-5-carboxylate reductase catalytic N-terminal" evidence="5">
    <location>
        <begin position="5"/>
        <end position="99"/>
    </location>
</feature>
<organism evidence="7 8">
    <name type="scientific">Plasmodium ovale curtisi</name>
    <dbReference type="NCBI Taxonomy" id="864141"/>
    <lineage>
        <taxon>Eukaryota</taxon>
        <taxon>Sar</taxon>
        <taxon>Alveolata</taxon>
        <taxon>Apicomplexa</taxon>
        <taxon>Aconoidasida</taxon>
        <taxon>Haemosporida</taxon>
        <taxon>Plasmodiidae</taxon>
        <taxon>Plasmodium</taxon>
        <taxon>Plasmodium (Plasmodium)</taxon>
    </lineage>
</organism>
<dbReference type="SUPFAM" id="SSF51735">
    <property type="entry name" value="NAD(P)-binding Rossmann-fold domains"/>
    <property type="match status" value="1"/>
</dbReference>
<dbReference type="AlphaFoldDB" id="A0A1A8W053"/>
<evidence type="ECO:0000259" key="6">
    <source>
        <dbReference type="Pfam" id="PF14748"/>
    </source>
</evidence>
<evidence type="ECO:0000256" key="3">
    <source>
        <dbReference type="ARBA" id="ARBA00023002"/>
    </source>
</evidence>
<dbReference type="UniPathway" id="UPA00098">
    <property type="reaction ID" value="UER00361"/>
</dbReference>
<comment type="catalytic activity">
    <reaction evidence="4">
        <text>L-proline + NADP(+) = (S)-1-pyrroline-5-carboxylate + NADPH + 2 H(+)</text>
        <dbReference type="Rhea" id="RHEA:14109"/>
        <dbReference type="ChEBI" id="CHEBI:15378"/>
        <dbReference type="ChEBI" id="CHEBI:17388"/>
        <dbReference type="ChEBI" id="CHEBI:57783"/>
        <dbReference type="ChEBI" id="CHEBI:58349"/>
        <dbReference type="ChEBI" id="CHEBI:60039"/>
        <dbReference type="EC" id="1.5.1.2"/>
    </reaction>
</comment>
<dbReference type="GO" id="GO:0055129">
    <property type="term" value="P:L-proline biosynthetic process"/>
    <property type="evidence" value="ECO:0007669"/>
    <property type="project" value="UniProtKB-UniPathway"/>
</dbReference>
<dbReference type="NCBIfam" id="TIGR00112">
    <property type="entry name" value="proC"/>
    <property type="match status" value="1"/>
</dbReference>
<dbReference type="InterPro" id="IPR028939">
    <property type="entry name" value="P5C_Rdtase_cat_N"/>
</dbReference>
<feature type="domain" description="Pyrroline-5-carboxylate reductase dimerisation" evidence="6">
    <location>
        <begin position="347"/>
        <end position="451"/>
    </location>
</feature>
<comment type="pathway">
    <text evidence="4">Amino-acid biosynthesis; L-proline biosynthesis; L-proline from L-glutamate 5-semialdehyde: step 1/1.</text>
</comment>
<dbReference type="InterPro" id="IPR029036">
    <property type="entry name" value="P5CR_dimer"/>
</dbReference>
<reference evidence="8" key="1">
    <citation type="submission" date="2016-05" db="EMBL/GenBank/DDBJ databases">
        <authorList>
            <person name="Naeem Raeece"/>
        </authorList>
    </citation>
    <scope>NUCLEOTIDE SEQUENCE [LARGE SCALE GENOMIC DNA]</scope>
</reference>
<proteinExistence type="inferred from homology"/>
<dbReference type="FunFam" id="1.10.3730.10:FF:000001">
    <property type="entry name" value="Pyrroline-5-carboxylate reductase"/>
    <property type="match status" value="2"/>
</dbReference>
<dbReference type="InterPro" id="IPR036291">
    <property type="entry name" value="NAD(P)-bd_dom_sf"/>
</dbReference>
<dbReference type="HAMAP" id="MF_01925">
    <property type="entry name" value="P5C_reductase"/>
    <property type="match status" value="2"/>
</dbReference>
<evidence type="ECO:0000256" key="1">
    <source>
        <dbReference type="ARBA" id="ARBA00005525"/>
    </source>
</evidence>
<dbReference type="EMBL" id="FLQU01000389">
    <property type="protein sequence ID" value="SBS85022.1"/>
    <property type="molecule type" value="Genomic_DNA"/>
</dbReference>
<dbReference type="Gene3D" id="1.10.3730.10">
    <property type="entry name" value="ProC C-terminal domain-like"/>
    <property type="match status" value="2"/>
</dbReference>
<dbReference type="Proteomes" id="UP000078560">
    <property type="component" value="Unassembled WGS sequence"/>
</dbReference>
<keyword evidence="2 4" id="KW-0521">NADP</keyword>
<dbReference type="SUPFAM" id="SSF48179">
    <property type="entry name" value="6-phosphogluconate dehydrogenase C-terminal domain-like"/>
    <property type="match status" value="2"/>
</dbReference>
<dbReference type="PANTHER" id="PTHR11645">
    <property type="entry name" value="PYRROLINE-5-CARBOXYLATE REDUCTASE"/>
    <property type="match status" value="1"/>
</dbReference>
<keyword evidence="3 4" id="KW-0560">Oxidoreductase</keyword>
<evidence type="ECO:0000259" key="5">
    <source>
        <dbReference type="Pfam" id="PF03807"/>
    </source>
</evidence>
<evidence type="ECO:0000313" key="7">
    <source>
        <dbReference type="EMBL" id="SBS85022.1"/>
    </source>
</evidence>
<keyword evidence="4" id="KW-0641">Proline biosynthesis</keyword>
<accession>A0A1A8W053</accession>
<evidence type="ECO:0000256" key="2">
    <source>
        <dbReference type="ARBA" id="ARBA00022857"/>
    </source>
</evidence>
<evidence type="ECO:0000256" key="4">
    <source>
        <dbReference type="RuleBase" id="RU003903"/>
    </source>
</evidence>
<dbReference type="EC" id="1.5.1.2" evidence="4"/>